<keyword evidence="3" id="KW-1185">Reference proteome</keyword>
<gene>
    <name evidence="2" type="ORF">SEVIR_5G073266v2</name>
</gene>
<dbReference type="Proteomes" id="UP000298652">
    <property type="component" value="Chromosome 5"/>
</dbReference>
<dbReference type="AlphaFoldDB" id="A0A4U6UG02"/>
<accession>A0A4U6UG02</accession>
<evidence type="ECO:0000313" key="3">
    <source>
        <dbReference type="Proteomes" id="UP000298652"/>
    </source>
</evidence>
<evidence type="ECO:0000313" key="2">
    <source>
        <dbReference type="EMBL" id="TKW13033.1"/>
    </source>
</evidence>
<reference evidence="2" key="1">
    <citation type="submission" date="2019-03" db="EMBL/GenBank/DDBJ databases">
        <title>WGS assembly of Setaria viridis.</title>
        <authorList>
            <person name="Huang P."/>
            <person name="Jenkins J."/>
            <person name="Grimwood J."/>
            <person name="Barry K."/>
            <person name="Healey A."/>
            <person name="Mamidi S."/>
            <person name="Sreedasyam A."/>
            <person name="Shu S."/>
            <person name="Feldman M."/>
            <person name="Wu J."/>
            <person name="Yu Y."/>
            <person name="Chen C."/>
            <person name="Johnson J."/>
            <person name="Rokhsar D."/>
            <person name="Baxter I."/>
            <person name="Schmutz J."/>
            <person name="Brutnell T."/>
            <person name="Kellogg E."/>
        </authorList>
    </citation>
    <scope>NUCLEOTIDE SEQUENCE [LARGE SCALE GENOMIC DNA]</scope>
</reference>
<protein>
    <submittedName>
        <fullName evidence="2">Uncharacterized protein</fullName>
    </submittedName>
</protein>
<feature type="chain" id="PRO_5020501893" evidence="1">
    <location>
        <begin position="17"/>
        <end position="45"/>
    </location>
</feature>
<dbReference type="Gramene" id="TKW13033">
    <property type="protein sequence ID" value="TKW13033"/>
    <property type="gene ID" value="SEVIR_5G073266v2"/>
</dbReference>
<keyword evidence="1" id="KW-0732">Signal</keyword>
<proteinExistence type="predicted"/>
<organism evidence="2 3">
    <name type="scientific">Setaria viridis</name>
    <name type="common">Green bristlegrass</name>
    <name type="synonym">Setaria italica subsp. viridis</name>
    <dbReference type="NCBI Taxonomy" id="4556"/>
    <lineage>
        <taxon>Eukaryota</taxon>
        <taxon>Viridiplantae</taxon>
        <taxon>Streptophyta</taxon>
        <taxon>Embryophyta</taxon>
        <taxon>Tracheophyta</taxon>
        <taxon>Spermatophyta</taxon>
        <taxon>Magnoliopsida</taxon>
        <taxon>Liliopsida</taxon>
        <taxon>Poales</taxon>
        <taxon>Poaceae</taxon>
        <taxon>PACMAD clade</taxon>
        <taxon>Panicoideae</taxon>
        <taxon>Panicodae</taxon>
        <taxon>Paniceae</taxon>
        <taxon>Cenchrinae</taxon>
        <taxon>Setaria</taxon>
    </lineage>
</organism>
<sequence length="45" mass="4916">MLNSTLLTCLSPMSRCLVMVCPWLNTGSISSLCLESMFFSIGSKI</sequence>
<name>A0A4U6UG02_SETVI</name>
<feature type="signal peptide" evidence="1">
    <location>
        <begin position="1"/>
        <end position="16"/>
    </location>
</feature>
<dbReference type="EMBL" id="CM016556">
    <property type="protein sequence ID" value="TKW13033.1"/>
    <property type="molecule type" value="Genomic_DNA"/>
</dbReference>
<evidence type="ECO:0000256" key="1">
    <source>
        <dbReference type="SAM" id="SignalP"/>
    </source>
</evidence>